<feature type="region of interest" description="Disordered" evidence="1">
    <location>
        <begin position="136"/>
        <end position="179"/>
    </location>
</feature>
<dbReference type="OrthoDB" id="515654at2759"/>
<accession>A0A150H3Q6</accession>
<feature type="compositionally biased region" description="Low complexity" evidence="1">
    <location>
        <begin position="256"/>
        <end position="270"/>
    </location>
</feature>
<feature type="compositionally biased region" description="Low complexity" evidence="1">
    <location>
        <begin position="71"/>
        <end position="99"/>
    </location>
</feature>
<feature type="compositionally biased region" description="Low complexity" evidence="1">
    <location>
        <begin position="43"/>
        <end position="54"/>
    </location>
</feature>
<feature type="region of interest" description="Disordered" evidence="1">
    <location>
        <begin position="1"/>
        <end position="117"/>
    </location>
</feature>
<feature type="compositionally biased region" description="Pro residues" evidence="1">
    <location>
        <begin position="227"/>
        <end position="239"/>
    </location>
</feature>
<name>A0A150H3Q6_GONPE</name>
<feature type="compositionally biased region" description="Low complexity" evidence="1">
    <location>
        <begin position="204"/>
        <end position="226"/>
    </location>
</feature>
<feature type="region of interest" description="Disordered" evidence="1">
    <location>
        <begin position="354"/>
        <end position="491"/>
    </location>
</feature>
<evidence type="ECO:0000313" key="2">
    <source>
        <dbReference type="EMBL" id="KXZ56652.1"/>
    </source>
</evidence>
<reference evidence="3" key="1">
    <citation type="journal article" date="2016" name="Nat. Commun.">
        <title>The Gonium pectorale genome demonstrates co-option of cell cycle regulation during the evolution of multicellularity.</title>
        <authorList>
            <person name="Hanschen E.R."/>
            <person name="Marriage T.N."/>
            <person name="Ferris P.J."/>
            <person name="Hamaji T."/>
            <person name="Toyoda A."/>
            <person name="Fujiyama A."/>
            <person name="Neme R."/>
            <person name="Noguchi H."/>
            <person name="Minakuchi Y."/>
            <person name="Suzuki M."/>
            <person name="Kawai-Toyooka H."/>
            <person name="Smith D.R."/>
            <person name="Sparks H."/>
            <person name="Anderson J."/>
            <person name="Bakaric R."/>
            <person name="Luria V."/>
            <person name="Karger A."/>
            <person name="Kirschner M.W."/>
            <person name="Durand P.M."/>
            <person name="Michod R.E."/>
            <person name="Nozaki H."/>
            <person name="Olson B.J."/>
        </authorList>
    </citation>
    <scope>NUCLEOTIDE SEQUENCE [LARGE SCALE GENOMIC DNA]</scope>
    <source>
        <strain evidence="3">NIES-2863</strain>
    </source>
</reference>
<feature type="region of interest" description="Disordered" evidence="1">
    <location>
        <begin position="659"/>
        <end position="688"/>
    </location>
</feature>
<sequence>MLGEVSKAVEAGKIDKSHPIHPRNEDKKSKTKLAAVVVEPPRQAKAAAAQNGKVAKGKEDAKAEVGKDSKSTAAAKSPPSAAKASSSGGTPVSPAASKVAAKKDAAPAPLPPRPEVVAKQKLAEQVALARRELGLPTASASGLSSNGSKGDLQLLASGSAAPAKAGSAAPPSAWGKPTPAVVEPLALGLQPPMMSQLPQLQQLYQAASKKPAAKVATAAPAALAAPTPKPAPAVPQPVLNPPTPVWPALGSTQSSAAAMLAGSGSSVASGQTPREGQARPASPPSAWGPSVAGSGAIPAASAQQPVQHPSSAAPASASRALPHVGSGGGLTSSAAAGALEAAPVVAASTPMPAVAAGASPADSGAVSQEEASEVPASLETSTSGRCAAAEAQQTGTAAPLVAGSAPAGRSGGSGAQLAGSDGGEEEVKEQKLTKAQKKNLKRLERKKGPQASSSQLQLAAESAAAGEAQPGSGAAAGSSQPADDAGAAAAAEPACGTASGAHKRHGSCGSDAPERAQPHFADAESGALSLEERCVCGIVAQQMQLLMAKLQRLGAPEYLAAAAVQRHGSNLLGALEWLLVAGPDAANAPPGVVLAAAAESPSAADAEVDISGELQRVRELQAALGAPAELLYQAVVDCNGDVAAAAKAAMASLGTSTSFTLPRAGSGRRPSDGEPSTSGQGTGAALPSSASYYSVSSLDTATGTPDQPQPSYSNHFGVRLVEDAAQAAGSGACDSGGESYAAGLLRGGVALGASGWPNGSYVRDSPPAGAGANGRSTSRLLHWLRDGRTVAMEEEGASCNGGPVGSDHAMESPFSAHGDAARRQAASASPSLNNWLGSNGFHPPAPYAPLAAATGGRTDSQELFSTANSGAFSFSSALSKPSMADYGSRWGGPAANRQDAAGVGATEAESAPHNDGDSDLSSIMALINTR</sequence>
<dbReference type="AlphaFoldDB" id="A0A150H3Q6"/>
<dbReference type="STRING" id="33097.A0A150H3Q6"/>
<evidence type="ECO:0000313" key="3">
    <source>
        <dbReference type="Proteomes" id="UP000075714"/>
    </source>
</evidence>
<feature type="compositionally biased region" description="Polar residues" evidence="1">
    <location>
        <begin position="138"/>
        <end position="148"/>
    </location>
</feature>
<comment type="caution">
    <text evidence="2">The sequence shown here is derived from an EMBL/GenBank/DDBJ whole genome shotgun (WGS) entry which is preliminary data.</text>
</comment>
<feature type="region of interest" description="Disordered" evidence="1">
    <location>
        <begin position="204"/>
        <end position="239"/>
    </location>
</feature>
<gene>
    <name evidence="2" type="ORF">GPECTOR_1g588</name>
</gene>
<evidence type="ECO:0008006" key="4">
    <source>
        <dbReference type="Google" id="ProtNLM"/>
    </source>
</evidence>
<dbReference type="EMBL" id="LSYV01000002">
    <property type="protein sequence ID" value="KXZ56652.1"/>
    <property type="molecule type" value="Genomic_DNA"/>
</dbReference>
<feature type="region of interest" description="Disordered" evidence="1">
    <location>
        <begin position="803"/>
        <end position="831"/>
    </location>
</feature>
<feature type="compositionally biased region" description="Low complexity" evidence="1">
    <location>
        <begin position="156"/>
        <end position="177"/>
    </location>
</feature>
<dbReference type="Proteomes" id="UP000075714">
    <property type="component" value="Unassembled WGS sequence"/>
</dbReference>
<feature type="compositionally biased region" description="Low complexity" evidence="1">
    <location>
        <begin position="449"/>
        <end position="491"/>
    </location>
</feature>
<keyword evidence="3" id="KW-1185">Reference proteome</keyword>
<proteinExistence type="predicted"/>
<feature type="compositionally biased region" description="Low complexity" evidence="1">
    <location>
        <begin position="298"/>
        <end position="322"/>
    </location>
</feature>
<evidence type="ECO:0000256" key="1">
    <source>
        <dbReference type="SAM" id="MobiDB-lite"/>
    </source>
</evidence>
<organism evidence="2 3">
    <name type="scientific">Gonium pectorale</name>
    <name type="common">Green alga</name>
    <dbReference type="NCBI Taxonomy" id="33097"/>
    <lineage>
        <taxon>Eukaryota</taxon>
        <taxon>Viridiplantae</taxon>
        <taxon>Chlorophyta</taxon>
        <taxon>core chlorophytes</taxon>
        <taxon>Chlorophyceae</taxon>
        <taxon>CS clade</taxon>
        <taxon>Chlamydomonadales</taxon>
        <taxon>Volvocaceae</taxon>
        <taxon>Gonium</taxon>
    </lineage>
</organism>
<feature type="region of interest" description="Disordered" evidence="1">
    <location>
        <begin position="497"/>
        <end position="516"/>
    </location>
</feature>
<feature type="compositionally biased region" description="Basic and acidic residues" evidence="1">
    <location>
        <begin position="10"/>
        <end position="28"/>
    </location>
</feature>
<feature type="compositionally biased region" description="Basic residues" evidence="1">
    <location>
        <begin position="434"/>
        <end position="445"/>
    </location>
</feature>
<protein>
    <recommendedName>
        <fullName evidence="4">UBA domain-containing protein</fullName>
    </recommendedName>
</protein>
<feature type="compositionally biased region" description="Basic and acidic residues" evidence="1">
    <location>
        <begin position="56"/>
        <end position="70"/>
    </location>
</feature>
<feature type="region of interest" description="Disordered" evidence="1">
    <location>
        <begin position="885"/>
        <end position="922"/>
    </location>
</feature>
<feature type="compositionally biased region" description="Low complexity" evidence="1">
    <location>
        <begin position="815"/>
        <end position="831"/>
    </location>
</feature>
<feature type="compositionally biased region" description="Low complexity" evidence="1">
    <location>
        <begin position="387"/>
        <end position="408"/>
    </location>
</feature>
<feature type="region of interest" description="Disordered" evidence="1">
    <location>
        <begin position="256"/>
        <end position="327"/>
    </location>
</feature>